<gene>
    <name evidence="3" type="ORF">NCTC9935_00044</name>
</gene>
<accession>A0A2X0TX56</accession>
<dbReference type="SUPFAM" id="SSF53335">
    <property type="entry name" value="S-adenosyl-L-methionine-dependent methyltransferases"/>
    <property type="match status" value="1"/>
</dbReference>
<keyword evidence="2 3" id="KW-0808">Transferase</keyword>
<dbReference type="Proteomes" id="UP000250192">
    <property type="component" value="Unassembled WGS sequence"/>
</dbReference>
<keyword evidence="4" id="KW-1185">Reference proteome</keyword>
<evidence type="ECO:0000256" key="2">
    <source>
        <dbReference type="ARBA" id="ARBA00022679"/>
    </source>
</evidence>
<keyword evidence="1 3" id="KW-0489">Methyltransferase</keyword>
<protein>
    <submittedName>
        <fullName evidence="3">O-Methyltransferase involved in polyketide biosynthesis</fullName>
    </submittedName>
</protein>
<evidence type="ECO:0000256" key="1">
    <source>
        <dbReference type="ARBA" id="ARBA00022603"/>
    </source>
</evidence>
<dbReference type="GO" id="GO:0032259">
    <property type="term" value="P:methylation"/>
    <property type="evidence" value="ECO:0007669"/>
    <property type="project" value="UniProtKB-KW"/>
</dbReference>
<proteinExistence type="predicted"/>
<evidence type="ECO:0000313" key="3">
    <source>
        <dbReference type="EMBL" id="SPT54504.1"/>
    </source>
</evidence>
<dbReference type="InterPro" id="IPR016874">
    <property type="entry name" value="TcmP-like"/>
</dbReference>
<name>A0A2X0TX56_9ACTO</name>
<dbReference type="PANTHER" id="PTHR43619">
    <property type="entry name" value="S-ADENOSYL-L-METHIONINE-DEPENDENT METHYLTRANSFERASE YKTD-RELATED"/>
    <property type="match status" value="1"/>
</dbReference>
<dbReference type="InterPro" id="IPR029063">
    <property type="entry name" value="SAM-dependent_MTases_sf"/>
</dbReference>
<evidence type="ECO:0000313" key="4">
    <source>
        <dbReference type="Proteomes" id="UP000250192"/>
    </source>
</evidence>
<dbReference type="Pfam" id="PF04072">
    <property type="entry name" value="LCM"/>
    <property type="match status" value="1"/>
</dbReference>
<dbReference type="RefSeq" id="WP_245907598.1">
    <property type="nucleotide sequence ID" value="NZ_CBDERX010000039.1"/>
</dbReference>
<dbReference type="Gene3D" id="3.40.50.150">
    <property type="entry name" value="Vaccinia Virus protein VP39"/>
    <property type="match status" value="1"/>
</dbReference>
<reference evidence="3 4" key="1">
    <citation type="submission" date="2018-06" db="EMBL/GenBank/DDBJ databases">
        <authorList>
            <consortium name="Pathogen Informatics"/>
            <person name="Doyle S."/>
        </authorList>
    </citation>
    <scope>NUCLEOTIDE SEQUENCE [LARGE SCALE GENOMIC DNA]</scope>
    <source>
        <strain evidence="3 4">NCTC9935</strain>
    </source>
</reference>
<dbReference type="InterPro" id="IPR007213">
    <property type="entry name" value="Ppm1/Ppm2/Tcmp"/>
</dbReference>
<organism evidence="3 4">
    <name type="scientific">Schaalia odontolytica</name>
    <dbReference type="NCBI Taxonomy" id="1660"/>
    <lineage>
        <taxon>Bacteria</taxon>
        <taxon>Bacillati</taxon>
        <taxon>Actinomycetota</taxon>
        <taxon>Actinomycetes</taxon>
        <taxon>Actinomycetales</taxon>
        <taxon>Actinomycetaceae</taxon>
        <taxon>Schaalia</taxon>
    </lineage>
</organism>
<sequence length="269" mass="30825">MPELSELSKTLYIPLVGRIYASRHYPSMIHDPKALGLESSLPEDAATMNRGQNEYTMVSSIARSVNMDRRIRRFLAAHPDAAVVSVGCGLETTYWRCDNGRALWFELDLPEVIRVRGELLSPGQRQVLIPGDMFDYSWIERVKEYGERPTIVVVSGVFYYFEEERVIDFLNHLCAFDAVRVVFDSTSSRGLKLSQAYVKRMKNGSTMHFSVDDPRQFVGRLQGGARLVEHVPYYREIDRRGVGLIPRAYMRISDMFHMVSMTTIDMGRP</sequence>
<dbReference type="AlphaFoldDB" id="A0A2X0TX56"/>
<dbReference type="PANTHER" id="PTHR43619:SF2">
    <property type="entry name" value="S-ADENOSYL-L-METHIONINE-DEPENDENT METHYLTRANSFERASES SUPERFAMILY PROTEIN"/>
    <property type="match status" value="1"/>
</dbReference>
<dbReference type="EMBL" id="UAPR01000001">
    <property type="protein sequence ID" value="SPT54504.1"/>
    <property type="molecule type" value="Genomic_DNA"/>
</dbReference>
<dbReference type="PIRSF" id="PIRSF028177">
    <property type="entry name" value="Polyketide_synth_Omtfrase_TcmP"/>
    <property type="match status" value="1"/>
</dbReference>
<dbReference type="GeneID" id="93757715"/>
<dbReference type="GO" id="GO:0008168">
    <property type="term" value="F:methyltransferase activity"/>
    <property type="evidence" value="ECO:0007669"/>
    <property type="project" value="UniProtKB-KW"/>
</dbReference>